<sequence>MSNRSVRCPQCNTTANVPPSVVTARCPSCGHVFGVAYAQVAAEPQAASAKPRKKKASSPAGDINVPLLAGVLVGVLVFAMVGVLAVMFVGGSDSDASSETSGSQTSDVASTEDDKPVLVVLSEEELAALPIASVPESKRRAIYDQIRDSARTTIEAPLLVPDGNPVRSTMEKSQQAIHDNSMRQLAALHDISMDDIALITAEGDAKNWDPSPRSHARRNGERLYPEERSRGWKGKSKGN</sequence>
<comment type="caution">
    <text evidence="3">The sequence shown here is derived from an EMBL/GenBank/DDBJ whole genome shotgun (WGS) entry which is preliminary data.</text>
</comment>
<proteinExistence type="predicted"/>
<keyword evidence="2" id="KW-1133">Transmembrane helix</keyword>
<feature type="transmembrane region" description="Helical" evidence="2">
    <location>
        <begin position="63"/>
        <end position="89"/>
    </location>
</feature>
<dbReference type="Proteomes" id="UP000011529">
    <property type="component" value="Unassembled WGS sequence"/>
</dbReference>
<evidence type="ECO:0000256" key="2">
    <source>
        <dbReference type="SAM" id="Phobius"/>
    </source>
</evidence>
<protein>
    <submittedName>
        <fullName evidence="3">Uncharacterized protein</fullName>
    </submittedName>
</protein>
<gene>
    <name evidence="3" type="ORF">RE6C_04635</name>
</gene>
<feature type="region of interest" description="Disordered" evidence="1">
    <location>
        <begin position="202"/>
        <end position="239"/>
    </location>
</feature>
<evidence type="ECO:0000256" key="1">
    <source>
        <dbReference type="SAM" id="MobiDB-lite"/>
    </source>
</evidence>
<feature type="compositionally biased region" description="Low complexity" evidence="1">
    <location>
        <begin position="93"/>
        <end position="107"/>
    </location>
</feature>
<evidence type="ECO:0000313" key="4">
    <source>
        <dbReference type="Proteomes" id="UP000011529"/>
    </source>
</evidence>
<dbReference type="RefSeq" id="WP_008660208.1">
    <property type="nucleotide sequence ID" value="NZ_ANMO01000212.1"/>
</dbReference>
<keyword evidence="2" id="KW-0812">Transmembrane</keyword>
<dbReference type="EMBL" id="ANMO01000212">
    <property type="protein sequence ID" value="EMB14611.1"/>
    <property type="molecule type" value="Genomic_DNA"/>
</dbReference>
<reference evidence="3" key="2">
    <citation type="journal article" date="2013" name="Mar. Genomics">
        <title>Expression of sulfatases in Rhodopirellula baltica and the diversity of sulfatases in the genus Rhodopirellula.</title>
        <authorList>
            <person name="Wegner C.E."/>
            <person name="Richter-Heitmann T."/>
            <person name="Klindworth A."/>
            <person name="Klockow C."/>
            <person name="Richter M."/>
            <person name="Achstetter T."/>
            <person name="Glockner F.O."/>
            <person name="Harder J."/>
        </authorList>
    </citation>
    <scope>NUCLEOTIDE SEQUENCE [LARGE SCALE GENOMIC DNA]</scope>
    <source>
        <strain evidence="3">6C</strain>
    </source>
</reference>
<dbReference type="PATRIC" id="fig|1263867.3.peg.4968"/>
<reference evidence="3" key="1">
    <citation type="submission" date="2012-11" db="EMBL/GenBank/DDBJ databases">
        <title>Permanent draft genomes of Rhodopirellula europaea strain SH398 and 6C.</title>
        <authorList>
            <person name="Richter M."/>
            <person name="Richter-Heitmann T."/>
            <person name="Frank C."/>
            <person name="Harder J."/>
            <person name="Glockner F.O."/>
        </authorList>
    </citation>
    <scope>NUCLEOTIDE SEQUENCE</scope>
    <source>
        <strain evidence="3">6C</strain>
    </source>
</reference>
<accession>M2A4J6</accession>
<keyword evidence="2" id="KW-0472">Membrane</keyword>
<dbReference type="AlphaFoldDB" id="M2A4J6"/>
<feature type="region of interest" description="Disordered" evidence="1">
    <location>
        <begin position="93"/>
        <end position="113"/>
    </location>
</feature>
<feature type="compositionally biased region" description="Basic and acidic residues" evidence="1">
    <location>
        <begin position="218"/>
        <end position="230"/>
    </location>
</feature>
<name>M2A4J6_9BACT</name>
<organism evidence="3 4">
    <name type="scientific">Rhodopirellula europaea 6C</name>
    <dbReference type="NCBI Taxonomy" id="1263867"/>
    <lineage>
        <taxon>Bacteria</taxon>
        <taxon>Pseudomonadati</taxon>
        <taxon>Planctomycetota</taxon>
        <taxon>Planctomycetia</taxon>
        <taxon>Pirellulales</taxon>
        <taxon>Pirellulaceae</taxon>
        <taxon>Rhodopirellula</taxon>
    </lineage>
</organism>
<keyword evidence="4" id="KW-1185">Reference proteome</keyword>
<evidence type="ECO:0000313" key="3">
    <source>
        <dbReference type="EMBL" id="EMB14611.1"/>
    </source>
</evidence>